<gene>
    <name evidence="9" type="ORF">SAMN06265338_10696</name>
</gene>
<evidence type="ECO:0000259" key="7">
    <source>
        <dbReference type="Pfam" id="PF04542"/>
    </source>
</evidence>
<keyword evidence="3 6" id="KW-0731">Sigma factor</keyword>
<dbReference type="InterPro" id="IPR014284">
    <property type="entry name" value="RNA_pol_sigma-70_dom"/>
</dbReference>
<keyword evidence="5 6" id="KW-0804">Transcription</keyword>
<dbReference type="EMBL" id="FYDG01000006">
    <property type="protein sequence ID" value="SNB74571.1"/>
    <property type="molecule type" value="Genomic_DNA"/>
</dbReference>
<dbReference type="PANTHER" id="PTHR43133">
    <property type="entry name" value="RNA POLYMERASE ECF-TYPE SIGMA FACTO"/>
    <property type="match status" value="1"/>
</dbReference>
<accession>A0A212RPT1</accession>
<dbReference type="SUPFAM" id="SSF88946">
    <property type="entry name" value="Sigma2 domain of RNA polymerase sigma factors"/>
    <property type="match status" value="1"/>
</dbReference>
<name>A0A212RPT1_RHOAC</name>
<keyword evidence="10" id="KW-1185">Reference proteome</keyword>
<dbReference type="InterPro" id="IPR007627">
    <property type="entry name" value="RNA_pol_sigma70_r2"/>
</dbReference>
<dbReference type="AlphaFoldDB" id="A0A212RPT1"/>
<dbReference type="GO" id="GO:0016987">
    <property type="term" value="F:sigma factor activity"/>
    <property type="evidence" value="ECO:0007669"/>
    <property type="project" value="UniProtKB-KW"/>
</dbReference>
<evidence type="ECO:0000259" key="8">
    <source>
        <dbReference type="Pfam" id="PF08281"/>
    </source>
</evidence>
<dbReference type="SUPFAM" id="SSF88659">
    <property type="entry name" value="Sigma3 and sigma4 domains of RNA polymerase sigma factors"/>
    <property type="match status" value="1"/>
</dbReference>
<evidence type="ECO:0000256" key="3">
    <source>
        <dbReference type="ARBA" id="ARBA00023082"/>
    </source>
</evidence>
<dbReference type="Gene3D" id="1.10.10.10">
    <property type="entry name" value="Winged helix-like DNA-binding domain superfamily/Winged helix DNA-binding domain"/>
    <property type="match status" value="1"/>
</dbReference>
<feature type="domain" description="RNA polymerase sigma-70 region 2" evidence="7">
    <location>
        <begin position="21"/>
        <end position="81"/>
    </location>
</feature>
<sequence>MEEIQRPDPGFKSALLAEISQLRFFALSLTGHHDRADDLVQETLIKAWAAQHRFTPGSSLRAWLFTIMRNTFYSDYRKLRREVQDRDGDSAARLFANPEQNGHLDLDDLKIALAKLPEDQRVAVLLVGASGLSYEEAAQICGCALGTIKSRVNRARQKLMAHLAIESAAEFGGEFLAIAGSGGSASGEAA</sequence>
<dbReference type="Pfam" id="PF04542">
    <property type="entry name" value="Sigma70_r2"/>
    <property type="match status" value="1"/>
</dbReference>
<dbReference type="InterPro" id="IPR013325">
    <property type="entry name" value="RNA_pol_sigma_r2"/>
</dbReference>
<proteinExistence type="inferred from homology"/>
<evidence type="ECO:0000313" key="9">
    <source>
        <dbReference type="EMBL" id="SNB74571.1"/>
    </source>
</evidence>
<dbReference type="InterPro" id="IPR013324">
    <property type="entry name" value="RNA_pol_sigma_r3/r4-like"/>
</dbReference>
<dbReference type="GO" id="GO:0003677">
    <property type="term" value="F:DNA binding"/>
    <property type="evidence" value="ECO:0007669"/>
    <property type="project" value="UniProtKB-KW"/>
</dbReference>
<comment type="similarity">
    <text evidence="1 6">Belongs to the sigma-70 factor family. ECF subfamily.</text>
</comment>
<organism evidence="9 10">
    <name type="scientific">Rhodoblastus acidophilus</name>
    <name type="common">Rhodopseudomonas acidophila</name>
    <dbReference type="NCBI Taxonomy" id="1074"/>
    <lineage>
        <taxon>Bacteria</taxon>
        <taxon>Pseudomonadati</taxon>
        <taxon>Pseudomonadota</taxon>
        <taxon>Alphaproteobacteria</taxon>
        <taxon>Hyphomicrobiales</taxon>
        <taxon>Rhodoblastaceae</taxon>
        <taxon>Rhodoblastus</taxon>
    </lineage>
</organism>
<dbReference type="InterPro" id="IPR013249">
    <property type="entry name" value="RNA_pol_sigma70_r4_t2"/>
</dbReference>
<evidence type="ECO:0000313" key="10">
    <source>
        <dbReference type="Proteomes" id="UP000198418"/>
    </source>
</evidence>
<evidence type="ECO:0000256" key="1">
    <source>
        <dbReference type="ARBA" id="ARBA00010641"/>
    </source>
</evidence>
<dbReference type="RefSeq" id="WP_088521111.1">
    <property type="nucleotide sequence ID" value="NZ_FYDG01000006.1"/>
</dbReference>
<dbReference type="CDD" id="cd06171">
    <property type="entry name" value="Sigma70_r4"/>
    <property type="match status" value="1"/>
</dbReference>
<evidence type="ECO:0000256" key="4">
    <source>
        <dbReference type="ARBA" id="ARBA00023125"/>
    </source>
</evidence>
<evidence type="ECO:0000256" key="2">
    <source>
        <dbReference type="ARBA" id="ARBA00023015"/>
    </source>
</evidence>
<dbReference type="GO" id="GO:0006352">
    <property type="term" value="P:DNA-templated transcription initiation"/>
    <property type="evidence" value="ECO:0007669"/>
    <property type="project" value="InterPro"/>
</dbReference>
<keyword evidence="4 6" id="KW-0238">DNA-binding</keyword>
<reference evidence="10" key="1">
    <citation type="submission" date="2017-06" db="EMBL/GenBank/DDBJ databases">
        <authorList>
            <person name="Varghese N."/>
            <person name="Submissions S."/>
        </authorList>
    </citation>
    <scope>NUCLEOTIDE SEQUENCE [LARGE SCALE GENOMIC DNA]</scope>
    <source>
        <strain evidence="10">DSM 137</strain>
    </source>
</reference>
<evidence type="ECO:0000256" key="5">
    <source>
        <dbReference type="ARBA" id="ARBA00023163"/>
    </source>
</evidence>
<dbReference type="InterPro" id="IPR036388">
    <property type="entry name" value="WH-like_DNA-bd_sf"/>
</dbReference>
<evidence type="ECO:0000256" key="6">
    <source>
        <dbReference type="RuleBase" id="RU000716"/>
    </source>
</evidence>
<dbReference type="Proteomes" id="UP000198418">
    <property type="component" value="Unassembled WGS sequence"/>
</dbReference>
<protein>
    <recommendedName>
        <fullName evidence="6">RNA polymerase sigma factor</fullName>
    </recommendedName>
</protein>
<feature type="domain" description="RNA polymerase sigma factor 70 region 4 type 2" evidence="8">
    <location>
        <begin position="112"/>
        <end position="159"/>
    </location>
</feature>
<dbReference type="NCBIfam" id="TIGR02937">
    <property type="entry name" value="sigma70-ECF"/>
    <property type="match status" value="1"/>
</dbReference>
<dbReference type="PANTHER" id="PTHR43133:SF25">
    <property type="entry name" value="RNA POLYMERASE SIGMA FACTOR RFAY-RELATED"/>
    <property type="match status" value="1"/>
</dbReference>
<dbReference type="OrthoDB" id="9803470at2"/>
<dbReference type="Gene3D" id="1.10.1740.10">
    <property type="match status" value="1"/>
</dbReference>
<dbReference type="PROSITE" id="PS01063">
    <property type="entry name" value="SIGMA70_ECF"/>
    <property type="match status" value="1"/>
</dbReference>
<dbReference type="InterPro" id="IPR039425">
    <property type="entry name" value="RNA_pol_sigma-70-like"/>
</dbReference>
<dbReference type="Pfam" id="PF08281">
    <property type="entry name" value="Sigma70_r4_2"/>
    <property type="match status" value="1"/>
</dbReference>
<dbReference type="InterPro" id="IPR000838">
    <property type="entry name" value="RNA_pol_sigma70_ECF_CS"/>
</dbReference>
<keyword evidence="2 6" id="KW-0805">Transcription regulation</keyword>
<dbReference type="NCBIfam" id="NF009199">
    <property type="entry name" value="PRK12547.1"/>
    <property type="match status" value="1"/>
</dbReference>